<sequence>MRHDNGIVGTDLKQDVTATPPWVEAVGCERRQLNCCFRQQMSQTDALEGGRPQPDGDSETRRLDGEFRLSVGKSRPTLGES</sequence>
<organism evidence="2 3">
    <name type="scientific">Mycolicibacterium vanbaalenii</name>
    <name type="common">Mycobacterium vanbaalenii</name>
    <dbReference type="NCBI Taxonomy" id="110539"/>
    <lineage>
        <taxon>Bacteria</taxon>
        <taxon>Bacillati</taxon>
        <taxon>Actinomycetota</taxon>
        <taxon>Actinomycetes</taxon>
        <taxon>Mycobacteriales</taxon>
        <taxon>Mycobacteriaceae</taxon>
        <taxon>Mycolicibacterium</taxon>
    </lineage>
</organism>
<feature type="compositionally biased region" description="Basic and acidic residues" evidence="1">
    <location>
        <begin position="58"/>
        <end position="67"/>
    </location>
</feature>
<reference evidence="2 3" key="1">
    <citation type="submission" date="2019-11" db="EMBL/GenBank/DDBJ databases">
        <authorList>
            <person name="Holert J."/>
        </authorList>
    </citation>
    <scope>NUCLEOTIDE SEQUENCE [LARGE SCALE GENOMIC DNA]</scope>
    <source>
        <strain evidence="2">BC8_1</strain>
    </source>
</reference>
<keyword evidence="3" id="KW-1185">Reference proteome</keyword>
<gene>
    <name evidence="2" type="ORF">AELLOGFF_05955</name>
</gene>
<evidence type="ECO:0000256" key="1">
    <source>
        <dbReference type="SAM" id="MobiDB-lite"/>
    </source>
</evidence>
<feature type="region of interest" description="Disordered" evidence="1">
    <location>
        <begin position="43"/>
        <end position="81"/>
    </location>
</feature>
<dbReference type="EMBL" id="CACSIP010000043">
    <property type="protein sequence ID" value="CAA0131591.1"/>
    <property type="molecule type" value="Genomic_DNA"/>
</dbReference>
<protein>
    <submittedName>
        <fullName evidence="2">Uncharacterized protein</fullName>
    </submittedName>
</protein>
<dbReference type="Proteomes" id="UP000430146">
    <property type="component" value="Unassembled WGS sequence"/>
</dbReference>
<dbReference type="AlphaFoldDB" id="A0A5S9R5G8"/>
<evidence type="ECO:0000313" key="3">
    <source>
        <dbReference type="Proteomes" id="UP000430146"/>
    </source>
</evidence>
<evidence type="ECO:0000313" key="2">
    <source>
        <dbReference type="EMBL" id="CAA0131591.1"/>
    </source>
</evidence>
<name>A0A5S9R5G8_MYCVN</name>
<accession>A0A5S9R5G8</accession>
<proteinExistence type="predicted"/>